<protein>
    <recommendedName>
        <fullName evidence="5 13">Pectinesterase</fullName>
        <ecNumber evidence="5 13">3.1.1.11</ecNumber>
    </recommendedName>
</protein>
<evidence type="ECO:0000313" key="16">
    <source>
        <dbReference type="EMBL" id="KAL3849622.1"/>
    </source>
</evidence>
<evidence type="ECO:0000256" key="2">
    <source>
        <dbReference type="ARBA" id="ARBA00005184"/>
    </source>
</evidence>
<dbReference type="GO" id="GO:0045490">
    <property type="term" value="P:pectin catabolic process"/>
    <property type="evidence" value="ECO:0007669"/>
    <property type="project" value="UniProtKB-UniRule"/>
</dbReference>
<dbReference type="EMBL" id="JBJXBP010000001">
    <property type="protein sequence ID" value="KAL3849622.1"/>
    <property type="molecule type" value="Genomic_DNA"/>
</dbReference>
<dbReference type="NCBIfam" id="TIGR01614">
    <property type="entry name" value="PME_inhib"/>
    <property type="match status" value="1"/>
</dbReference>
<dbReference type="GO" id="GO:0030599">
    <property type="term" value="F:pectinesterase activity"/>
    <property type="evidence" value="ECO:0007669"/>
    <property type="project" value="UniProtKB-UniRule"/>
</dbReference>
<comment type="caution">
    <text evidence="16">The sequence shown here is derived from an EMBL/GenBank/DDBJ whole genome shotgun (WGS) entry which is preliminary data.</text>
</comment>
<evidence type="ECO:0000256" key="1">
    <source>
        <dbReference type="ARBA" id="ARBA00004191"/>
    </source>
</evidence>
<keyword evidence="14" id="KW-0812">Transmembrane</keyword>
<comment type="similarity">
    <text evidence="4">In the C-terminal section; belongs to the pectinesterase family.</text>
</comment>
<comment type="similarity">
    <text evidence="3">In the N-terminal section; belongs to the PMEI family.</text>
</comment>
<dbReference type="InterPro" id="IPR035513">
    <property type="entry name" value="Invertase/methylesterase_inhib"/>
</dbReference>
<keyword evidence="17" id="KW-1185">Reference proteome</keyword>
<dbReference type="InterPro" id="IPR012334">
    <property type="entry name" value="Pectin_lyas_fold"/>
</dbReference>
<feature type="domain" description="Pectinesterase inhibitor" evidence="15">
    <location>
        <begin position="51"/>
        <end position="203"/>
    </location>
</feature>
<dbReference type="Pfam" id="PF01095">
    <property type="entry name" value="Pectinesterase"/>
    <property type="match status" value="1"/>
</dbReference>
<dbReference type="Proteomes" id="UP001634393">
    <property type="component" value="Unassembled WGS sequence"/>
</dbReference>
<evidence type="ECO:0000256" key="14">
    <source>
        <dbReference type="SAM" id="Phobius"/>
    </source>
</evidence>
<organism evidence="16 17">
    <name type="scientific">Penstemon smallii</name>
    <dbReference type="NCBI Taxonomy" id="265156"/>
    <lineage>
        <taxon>Eukaryota</taxon>
        <taxon>Viridiplantae</taxon>
        <taxon>Streptophyta</taxon>
        <taxon>Embryophyta</taxon>
        <taxon>Tracheophyta</taxon>
        <taxon>Spermatophyta</taxon>
        <taxon>Magnoliopsida</taxon>
        <taxon>eudicotyledons</taxon>
        <taxon>Gunneridae</taxon>
        <taxon>Pentapetalae</taxon>
        <taxon>asterids</taxon>
        <taxon>lamiids</taxon>
        <taxon>Lamiales</taxon>
        <taxon>Plantaginaceae</taxon>
        <taxon>Cheloneae</taxon>
        <taxon>Penstemon</taxon>
    </lineage>
</organism>
<dbReference type="EC" id="3.1.1.11" evidence="5 13"/>
<evidence type="ECO:0000256" key="7">
    <source>
        <dbReference type="ARBA" id="ARBA00022525"/>
    </source>
</evidence>
<gene>
    <name evidence="16" type="ORF">ACJIZ3_011504</name>
</gene>
<evidence type="ECO:0000256" key="6">
    <source>
        <dbReference type="ARBA" id="ARBA00022512"/>
    </source>
</evidence>
<dbReference type="InterPro" id="IPR011050">
    <property type="entry name" value="Pectin_lyase_fold/virulence"/>
</dbReference>
<evidence type="ECO:0000256" key="11">
    <source>
        <dbReference type="ARBA" id="ARBA00047928"/>
    </source>
</evidence>
<sequence>MEAKKKIGLSVVSLILVVGAVIGVVAVVKNANTNDKASSPAVANNEQKPSSTVKAVEAFCAPTDFKDLCTNTLQNVANNQTATPKDYIMAIIQATLDEIKNSLGHTEKTVVNKETDPYNHMAVEDCKDLLDQAIGTLQASYSMVGDSELHTLQDRADELRSWMTSVYALQSTCKDQIEKPEYKSAIENGMVNATQLTHNAVNILAELSEAFKGFDLPLNFMKPSARRLMGVNSYPSWFSQADRRLLRGQKGGHIQPNVVVAKDGSGQFKTINDAINAYPKNHQGRFIIYVKAGVYEEFIVIDKKKSDIMIYGDGAGVTIVTGKRNFGIMNIGTMNTATFSTNAPGFIARRMTFRNYAGPEGHQAVALRINGDRAAVFECNIEGYQDTLYYHTSRQFYRDCLISGTIDFIFGMGDAVIQNSVIVVRRPKDNQLNTITADGRELQRGSNGLVLQNCRIVPEKELEPVKFTIPSYFGRPWKALALTVVMQSDIADFIRPEGWVPWSTTDPKYFYHKTCQYYEHANRGPGANTDKRSKEFKNFRVLGPQEAGKYTPGLFLRGHEWLQNTQVPYQLGL</sequence>
<evidence type="ECO:0000259" key="15">
    <source>
        <dbReference type="SMART" id="SM00856"/>
    </source>
</evidence>
<dbReference type="FunFam" id="1.20.140.40:FF:000001">
    <property type="entry name" value="Pectinesterase"/>
    <property type="match status" value="1"/>
</dbReference>
<dbReference type="PROSITE" id="PS00503">
    <property type="entry name" value="PECTINESTERASE_2"/>
    <property type="match status" value="1"/>
</dbReference>
<evidence type="ECO:0000256" key="8">
    <source>
        <dbReference type="ARBA" id="ARBA00022801"/>
    </source>
</evidence>
<dbReference type="InterPro" id="IPR006501">
    <property type="entry name" value="Pectinesterase_inhib_dom"/>
</dbReference>
<dbReference type="Gene3D" id="1.20.140.40">
    <property type="entry name" value="Invertase/pectin methylesterase inhibitor family protein"/>
    <property type="match status" value="1"/>
</dbReference>
<evidence type="ECO:0000256" key="4">
    <source>
        <dbReference type="ARBA" id="ARBA00007786"/>
    </source>
</evidence>
<dbReference type="InterPro" id="IPR000070">
    <property type="entry name" value="Pectinesterase_cat"/>
</dbReference>
<evidence type="ECO:0000313" key="17">
    <source>
        <dbReference type="Proteomes" id="UP001634393"/>
    </source>
</evidence>
<dbReference type="GO" id="GO:0042545">
    <property type="term" value="P:cell wall modification"/>
    <property type="evidence" value="ECO:0007669"/>
    <property type="project" value="UniProtKB-UniRule"/>
</dbReference>
<dbReference type="Pfam" id="PF04043">
    <property type="entry name" value="PMEI"/>
    <property type="match status" value="1"/>
</dbReference>
<evidence type="ECO:0000256" key="9">
    <source>
        <dbReference type="ARBA" id="ARBA00023085"/>
    </source>
</evidence>
<keyword evidence="9 13" id="KW-0063">Aspartyl esterase</keyword>
<feature type="transmembrane region" description="Helical" evidence="14">
    <location>
        <begin position="7"/>
        <end position="28"/>
    </location>
</feature>
<comment type="subcellular location">
    <subcellularLocation>
        <location evidence="1">Secreted</location>
        <location evidence="1">Cell wall</location>
    </subcellularLocation>
</comment>
<evidence type="ECO:0000256" key="3">
    <source>
        <dbReference type="ARBA" id="ARBA00006027"/>
    </source>
</evidence>
<dbReference type="SUPFAM" id="SSF101148">
    <property type="entry name" value="Plant invertase/pectin methylesterase inhibitor"/>
    <property type="match status" value="1"/>
</dbReference>
<dbReference type="SMART" id="SM00856">
    <property type="entry name" value="PMEI"/>
    <property type="match status" value="1"/>
</dbReference>
<dbReference type="CDD" id="cd15798">
    <property type="entry name" value="PMEI-like_3"/>
    <property type="match status" value="1"/>
</dbReference>
<feature type="active site" evidence="12">
    <location>
        <position position="407"/>
    </location>
</feature>
<accession>A0ABD3UMU5</accession>
<keyword evidence="10" id="KW-0961">Cell wall biogenesis/degradation</keyword>
<evidence type="ECO:0000256" key="13">
    <source>
        <dbReference type="RuleBase" id="RU000589"/>
    </source>
</evidence>
<comment type="pathway">
    <text evidence="2 13">Glycan metabolism; pectin degradation; 2-dehydro-3-deoxy-D-gluconate from pectin: step 1/5.</text>
</comment>
<evidence type="ECO:0000256" key="10">
    <source>
        <dbReference type="ARBA" id="ARBA00023316"/>
    </source>
</evidence>
<name>A0ABD3UMU5_9LAMI</name>
<evidence type="ECO:0000256" key="5">
    <source>
        <dbReference type="ARBA" id="ARBA00013229"/>
    </source>
</evidence>
<evidence type="ECO:0000256" key="12">
    <source>
        <dbReference type="PROSITE-ProRule" id="PRU10040"/>
    </source>
</evidence>
<proteinExistence type="inferred from homology"/>
<keyword evidence="6" id="KW-0134">Cell wall</keyword>
<dbReference type="Gene3D" id="2.160.20.10">
    <property type="entry name" value="Single-stranded right-handed beta-helix, Pectin lyase-like"/>
    <property type="match status" value="1"/>
</dbReference>
<dbReference type="PANTHER" id="PTHR31707">
    <property type="entry name" value="PECTINESTERASE"/>
    <property type="match status" value="1"/>
</dbReference>
<dbReference type="InterPro" id="IPR033131">
    <property type="entry name" value="Pectinesterase_Asp_AS"/>
</dbReference>
<keyword evidence="14" id="KW-0472">Membrane</keyword>
<keyword evidence="14" id="KW-1133">Transmembrane helix</keyword>
<reference evidence="16 17" key="1">
    <citation type="submission" date="2024-12" db="EMBL/GenBank/DDBJ databases">
        <title>The unique morphological basis and parallel evolutionary history of personate flowers in Penstemon.</title>
        <authorList>
            <person name="Depatie T.H."/>
            <person name="Wessinger C.A."/>
        </authorList>
    </citation>
    <scope>NUCLEOTIDE SEQUENCE [LARGE SCALE GENOMIC DNA]</scope>
    <source>
        <strain evidence="16">WTNN_2</strain>
        <tissue evidence="16">Leaf</tissue>
    </source>
</reference>
<comment type="catalytic activity">
    <reaction evidence="11 13">
        <text>[(1-&gt;4)-alpha-D-galacturonosyl methyl ester](n) + n H2O = [(1-&gt;4)-alpha-D-galacturonosyl](n) + n methanol + n H(+)</text>
        <dbReference type="Rhea" id="RHEA:22380"/>
        <dbReference type="Rhea" id="RHEA-COMP:14570"/>
        <dbReference type="Rhea" id="RHEA-COMP:14573"/>
        <dbReference type="ChEBI" id="CHEBI:15377"/>
        <dbReference type="ChEBI" id="CHEBI:15378"/>
        <dbReference type="ChEBI" id="CHEBI:17790"/>
        <dbReference type="ChEBI" id="CHEBI:140522"/>
        <dbReference type="ChEBI" id="CHEBI:140523"/>
        <dbReference type="EC" id="3.1.1.11"/>
    </reaction>
</comment>
<keyword evidence="7" id="KW-0964">Secreted</keyword>
<dbReference type="AlphaFoldDB" id="A0ABD3UMU5"/>
<keyword evidence="8 13" id="KW-0378">Hydrolase</keyword>
<dbReference type="FunFam" id="2.160.20.10:FF:000029">
    <property type="entry name" value="Pectinesterase 4"/>
    <property type="match status" value="1"/>
</dbReference>
<dbReference type="SUPFAM" id="SSF51126">
    <property type="entry name" value="Pectin lyase-like"/>
    <property type="match status" value="1"/>
</dbReference>